<keyword evidence="4 5" id="KW-0648">Protein biosynthesis</keyword>
<sequence length="90" mass="10494">MRLDKYLKVARILKRRSVSKELADSQRVYVNGRIAKPSTEIKVGDEIQILFGNRELRVRVRAIEKQVNKSAAAELFEIIEERRIEQNEIA</sequence>
<evidence type="ECO:0000256" key="2">
    <source>
        <dbReference type="ARBA" id="ARBA00022730"/>
    </source>
</evidence>
<dbReference type="RefSeq" id="WP_178199906.1">
    <property type="nucleotide sequence ID" value="NZ_CALVCM010000073.1"/>
</dbReference>
<dbReference type="InterPro" id="IPR036986">
    <property type="entry name" value="S4_RNA-bd_sf"/>
</dbReference>
<evidence type="ECO:0000256" key="1">
    <source>
        <dbReference type="ARBA" id="ARBA00022555"/>
    </source>
</evidence>
<comment type="function">
    <text evidence="5">Key component of the ribosome quality control system (RQC), a ribosome-associated complex that mediates the extraction of incompletely synthesized nascent chains from stalled ribosomes and their subsequent degradation. RqcH recruits Ala-charged tRNA, and with RqcP directs the elongation of stalled nascent chains on 50S ribosomal subunits, leading to non-templated C-terminal alanine extensions (Ala tail). The Ala tail promotes nascent chain degradation. RqcP is associated with the translocation-like movement of the peptidyl-tRNA from the A-site into the P-site.</text>
</comment>
<dbReference type="PIRSF" id="PIRSF038881">
    <property type="entry name" value="RNAbp_HP1423"/>
    <property type="match status" value="1"/>
</dbReference>
<comment type="caution">
    <text evidence="7">The sequence shown here is derived from an EMBL/GenBank/DDBJ whole genome shotgun (WGS) entry which is preliminary data.</text>
</comment>
<evidence type="ECO:0000256" key="5">
    <source>
        <dbReference type="HAMAP-Rule" id="MF_00871"/>
    </source>
</evidence>
<dbReference type="InterPro" id="IPR025490">
    <property type="entry name" value="RqcP"/>
</dbReference>
<evidence type="ECO:0000313" key="7">
    <source>
        <dbReference type="EMBL" id="MCQ5122280.1"/>
    </source>
</evidence>
<dbReference type="EMBL" id="JANGCH010000012">
    <property type="protein sequence ID" value="MCQ5122280.1"/>
    <property type="molecule type" value="Genomic_DNA"/>
</dbReference>
<dbReference type="Gene3D" id="3.10.290.10">
    <property type="entry name" value="RNA-binding S4 domain"/>
    <property type="match status" value="1"/>
</dbReference>
<gene>
    <name evidence="5" type="primary">rqcP</name>
    <name evidence="7" type="ORF">NE663_08420</name>
</gene>
<keyword evidence="2 5" id="KW-0699">rRNA-binding</keyword>
<reference evidence="7 8" key="1">
    <citation type="submission" date="2022-06" db="EMBL/GenBank/DDBJ databases">
        <title>Isolation of gut microbiota from human fecal samples.</title>
        <authorList>
            <person name="Pamer E.G."/>
            <person name="Barat B."/>
            <person name="Waligurski E."/>
            <person name="Medina S."/>
            <person name="Paddock L."/>
            <person name="Mostad J."/>
        </authorList>
    </citation>
    <scope>NUCLEOTIDE SEQUENCE [LARGE SCALE GENOMIC DNA]</scope>
    <source>
        <strain evidence="7 8">DFI.6.1</strain>
    </source>
</reference>
<dbReference type="Pfam" id="PF01479">
    <property type="entry name" value="S4"/>
    <property type="match status" value="1"/>
</dbReference>
<comment type="subunit">
    <text evidence="5">Associates with stalled 50S ribosomal subunits. Binds to RqcH, 23S rRNA and the P-site tRNA. Does not require RqcH for association with 50S subunits.</text>
</comment>
<protein>
    <recommendedName>
        <fullName evidence="5">RQC P-site tRNA stabilizing factor</fullName>
        <shortName evidence="5">RqcP</shortName>
    </recommendedName>
    <alternativeName>
        <fullName evidence="5">Ribosome-associated protein quality control protein P</fullName>
    </alternativeName>
</protein>
<dbReference type="SUPFAM" id="SSF55174">
    <property type="entry name" value="Alpha-L RNA-binding motif"/>
    <property type="match status" value="1"/>
</dbReference>
<dbReference type="SMART" id="SM00363">
    <property type="entry name" value="S4"/>
    <property type="match status" value="1"/>
</dbReference>
<evidence type="ECO:0000313" key="8">
    <source>
        <dbReference type="Proteomes" id="UP001524435"/>
    </source>
</evidence>
<proteinExistence type="inferred from homology"/>
<keyword evidence="3 5" id="KW-0694">RNA-binding</keyword>
<comment type="similarity">
    <text evidence="5">Belongs to the RqcP family.</text>
</comment>
<feature type="domain" description="RNA-binding S4" evidence="6">
    <location>
        <begin position="1"/>
        <end position="64"/>
    </location>
</feature>
<dbReference type="CDD" id="cd00165">
    <property type="entry name" value="S4"/>
    <property type="match status" value="1"/>
</dbReference>
<organism evidence="7 8">
    <name type="scientific">Massilicoli timonensis</name>
    <dbReference type="NCBI Taxonomy" id="2015901"/>
    <lineage>
        <taxon>Bacteria</taxon>
        <taxon>Bacillati</taxon>
        <taxon>Bacillota</taxon>
        <taxon>Erysipelotrichia</taxon>
        <taxon>Erysipelotrichales</taxon>
        <taxon>Erysipelotrichaceae</taxon>
        <taxon>Massilicoli</taxon>
    </lineage>
</organism>
<dbReference type="Proteomes" id="UP001524435">
    <property type="component" value="Unassembled WGS sequence"/>
</dbReference>
<dbReference type="InterPro" id="IPR002942">
    <property type="entry name" value="S4_RNA-bd"/>
</dbReference>
<accession>A0ABT1SMG2</accession>
<keyword evidence="8" id="KW-1185">Reference proteome</keyword>
<name>A0ABT1SMG2_9FIRM</name>
<evidence type="ECO:0000256" key="3">
    <source>
        <dbReference type="ARBA" id="ARBA00022884"/>
    </source>
</evidence>
<evidence type="ECO:0000259" key="6">
    <source>
        <dbReference type="SMART" id="SM00363"/>
    </source>
</evidence>
<dbReference type="PROSITE" id="PS50889">
    <property type="entry name" value="S4"/>
    <property type="match status" value="1"/>
</dbReference>
<evidence type="ECO:0000256" key="4">
    <source>
        <dbReference type="ARBA" id="ARBA00022917"/>
    </source>
</evidence>
<keyword evidence="1 5" id="KW-0820">tRNA-binding</keyword>
<dbReference type="HAMAP" id="MF_00871">
    <property type="entry name" value="RqcP"/>
    <property type="match status" value="1"/>
</dbReference>